<feature type="chain" id="PRO_5032921052" description="Secreted protein" evidence="2">
    <location>
        <begin position="28"/>
        <end position="155"/>
    </location>
</feature>
<sequence>MRAFTRIATTAVLAAGLTVFGVGAAFADPPDEVTDTVDEVTEVTDDVTGELEGLSPEAEALLEDPQVQEILANEDAVELLSDPDALAALQALLELEDPLGALEALDLPVSTDDVTGELPVDTDDVTGDLPVEDVDTGDVTQPVEDVVGGLGLSLR</sequence>
<reference evidence="3 4" key="1">
    <citation type="submission" date="2020-08" db="EMBL/GenBank/DDBJ databases">
        <title>Sequencing the genomes of 1000 actinobacteria strains.</title>
        <authorList>
            <person name="Klenk H.-P."/>
        </authorList>
    </citation>
    <scope>NUCLEOTIDE SEQUENCE [LARGE SCALE GENOMIC DNA]</scope>
    <source>
        <strain evidence="3 4">DSM 44598</strain>
    </source>
</reference>
<evidence type="ECO:0000313" key="4">
    <source>
        <dbReference type="Proteomes" id="UP000579647"/>
    </source>
</evidence>
<dbReference type="Proteomes" id="UP000579647">
    <property type="component" value="Unassembled WGS sequence"/>
</dbReference>
<evidence type="ECO:0008006" key="5">
    <source>
        <dbReference type="Google" id="ProtNLM"/>
    </source>
</evidence>
<comment type="caution">
    <text evidence="3">The sequence shown here is derived from an EMBL/GenBank/DDBJ whole genome shotgun (WGS) entry which is preliminary data.</text>
</comment>
<organism evidence="3 4">
    <name type="scientific">Nocardiopsis metallicus</name>
    <dbReference type="NCBI Taxonomy" id="179819"/>
    <lineage>
        <taxon>Bacteria</taxon>
        <taxon>Bacillati</taxon>
        <taxon>Actinomycetota</taxon>
        <taxon>Actinomycetes</taxon>
        <taxon>Streptosporangiales</taxon>
        <taxon>Nocardiopsidaceae</taxon>
        <taxon>Nocardiopsis</taxon>
    </lineage>
</organism>
<evidence type="ECO:0000313" key="3">
    <source>
        <dbReference type="EMBL" id="MBB5491869.1"/>
    </source>
</evidence>
<accession>A0A840W4K8</accession>
<feature type="region of interest" description="Disordered" evidence="1">
    <location>
        <begin position="113"/>
        <end position="136"/>
    </location>
</feature>
<keyword evidence="4" id="KW-1185">Reference proteome</keyword>
<dbReference type="EMBL" id="JACHDO010000001">
    <property type="protein sequence ID" value="MBB5491869.1"/>
    <property type="molecule type" value="Genomic_DNA"/>
</dbReference>
<evidence type="ECO:0000256" key="2">
    <source>
        <dbReference type="SAM" id="SignalP"/>
    </source>
</evidence>
<feature type="compositionally biased region" description="Acidic residues" evidence="1">
    <location>
        <begin position="120"/>
        <end position="136"/>
    </location>
</feature>
<evidence type="ECO:0000256" key="1">
    <source>
        <dbReference type="SAM" id="MobiDB-lite"/>
    </source>
</evidence>
<keyword evidence="2" id="KW-0732">Signal</keyword>
<dbReference type="AlphaFoldDB" id="A0A840W4K8"/>
<protein>
    <recommendedName>
        <fullName evidence="5">Secreted protein</fullName>
    </recommendedName>
</protein>
<dbReference type="RefSeq" id="WP_184365474.1">
    <property type="nucleotide sequence ID" value="NZ_BAAAKM010000021.1"/>
</dbReference>
<proteinExistence type="predicted"/>
<feature type="signal peptide" evidence="2">
    <location>
        <begin position="1"/>
        <end position="27"/>
    </location>
</feature>
<gene>
    <name evidence="3" type="ORF">HNR07_003006</name>
</gene>
<name>A0A840W4K8_9ACTN</name>